<keyword evidence="1" id="KW-0812">Transmembrane</keyword>
<protein>
    <submittedName>
        <fullName evidence="2">Uncharacterized protein</fullName>
    </submittedName>
</protein>
<evidence type="ECO:0000256" key="1">
    <source>
        <dbReference type="SAM" id="Phobius"/>
    </source>
</evidence>
<accession>A0A6C0AL22</accession>
<proteinExistence type="predicted"/>
<keyword evidence="1" id="KW-1133">Transmembrane helix</keyword>
<dbReference type="EMBL" id="MN740677">
    <property type="protein sequence ID" value="QHS80306.1"/>
    <property type="molecule type" value="Genomic_DNA"/>
</dbReference>
<reference evidence="2" key="1">
    <citation type="journal article" date="2020" name="Nature">
        <title>Giant virus diversity and host interactions through global metagenomics.</title>
        <authorList>
            <person name="Schulz F."/>
            <person name="Roux S."/>
            <person name="Paez-Espino D."/>
            <person name="Jungbluth S."/>
            <person name="Walsh D.A."/>
            <person name="Denef V.J."/>
            <person name="McMahon K.D."/>
            <person name="Konstantinidis K.T."/>
            <person name="Eloe-Fadrosh E.A."/>
            <person name="Kyrpides N.C."/>
            <person name="Woyke T."/>
        </authorList>
    </citation>
    <scope>NUCLEOTIDE SEQUENCE</scope>
    <source>
        <strain evidence="2">GVMAG-S-1039698-54</strain>
    </source>
</reference>
<evidence type="ECO:0000313" key="2">
    <source>
        <dbReference type="EMBL" id="QHS80306.1"/>
    </source>
</evidence>
<feature type="transmembrane region" description="Helical" evidence="1">
    <location>
        <begin position="135"/>
        <end position="155"/>
    </location>
</feature>
<sequence>MACYDQYKPNEKTIKLCEDEERLFEVADAQINNFENSFSDYIKEIHKKPQSIESIKSTYTIAENELNKHINNYKNLATTIKGHISSKKIAMQNKDAKFDYIKHEISQKKKQYNKDYHSYDASTTLKKDIHKSKRYTFFNLGYYSIGTGLLIYFLYKQIKN</sequence>
<dbReference type="AlphaFoldDB" id="A0A6C0AL22"/>
<organism evidence="2">
    <name type="scientific">viral metagenome</name>
    <dbReference type="NCBI Taxonomy" id="1070528"/>
    <lineage>
        <taxon>unclassified sequences</taxon>
        <taxon>metagenomes</taxon>
        <taxon>organismal metagenomes</taxon>
    </lineage>
</organism>
<name>A0A6C0AL22_9ZZZZ</name>
<keyword evidence="1" id="KW-0472">Membrane</keyword>